<evidence type="ECO:0000256" key="1">
    <source>
        <dbReference type="SAM" id="MobiDB-lite"/>
    </source>
</evidence>
<dbReference type="OrthoDB" id="3552792at2759"/>
<feature type="region of interest" description="Disordered" evidence="1">
    <location>
        <begin position="1"/>
        <end position="124"/>
    </location>
</feature>
<dbReference type="Proteomes" id="UP000184330">
    <property type="component" value="Unassembled WGS sequence"/>
</dbReference>
<gene>
    <name evidence="2" type="ORF">PAC_12258</name>
</gene>
<proteinExistence type="predicted"/>
<evidence type="ECO:0000313" key="2">
    <source>
        <dbReference type="EMBL" id="CZR62361.1"/>
    </source>
</evidence>
<protein>
    <submittedName>
        <fullName evidence="2">Uncharacterized protein</fullName>
    </submittedName>
</protein>
<feature type="compositionally biased region" description="Acidic residues" evidence="1">
    <location>
        <begin position="114"/>
        <end position="124"/>
    </location>
</feature>
<organism evidence="2 3">
    <name type="scientific">Phialocephala subalpina</name>
    <dbReference type="NCBI Taxonomy" id="576137"/>
    <lineage>
        <taxon>Eukaryota</taxon>
        <taxon>Fungi</taxon>
        <taxon>Dikarya</taxon>
        <taxon>Ascomycota</taxon>
        <taxon>Pezizomycotina</taxon>
        <taxon>Leotiomycetes</taxon>
        <taxon>Helotiales</taxon>
        <taxon>Mollisiaceae</taxon>
        <taxon>Phialocephala</taxon>
        <taxon>Phialocephala fortinii species complex</taxon>
    </lineage>
</organism>
<feature type="compositionally biased region" description="Basic and acidic residues" evidence="1">
    <location>
        <begin position="88"/>
        <end position="105"/>
    </location>
</feature>
<name>A0A1L7XBG5_9HELO</name>
<dbReference type="EMBL" id="FJOG01000020">
    <property type="protein sequence ID" value="CZR62361.1"/>
    <property type="molecule type" value="Genomic_DNA"/>
</dbReference>
<dbReference type="AlphaFoldDB" id="A0A1L7XBG5"/>
<feature type="compositionally biased region" description="Low complexity" evidence="1">
    <location>
        <begin position="40"/>
        <end position="54"/>
    </location>
</feature>
<sequence length="124" mass="13872">MPHGFPAFPQGRFPEDQPPTWFHPASPKLKPTKPAKDVDAASMASTSTFSSTVSLLKSKAKRTLPVSYKEYRARKDSKEAAAGTTVYSEKEPKEKRKSLPKDPVSRKWLPPLDPEGEQYSDPDR</sequence>
<reference evidence="2 3" key="1">
    <citation type="submission" date="2016-03" db="EMBL/GenBank/DDBJ databases">
        <authorList>
            <person name="Ploux O."/>
        </authorList>
    </citation>
    <scope>NUCLEOTIDE SEQUENCE [LARGE SCALE GENOMIC DNA]</scope>
    <source>
        <strain evidence="2 3">UAMH 11012</strain>
    </source>
</reference>
<keyword evidence="3" id="KW-1185">Reference proteome</keyword>
<evidence type="ECO:0000313" key="3">
    <source>
        <dbReference type="Proteomes" id="UP000184330"/>
    </source>
</evidence>
<accession>A0A1L7XBG5</accession>
<feature type="compositionally biased region" description="Basic and acidic residues" evidence="1">
    <location>
        <begin position="69"/>
        <end position="79"/>
    </location>
</feature>